<dbReference type="PANTHER" id="PTHR43877">
    <property type="entry name" value="AMINOALKYLPHOSPHONATE N-ACETYLTRANSFERASE-RELATED-RELATED"/>
    <property type="match status" value="1"/>
</dbReference>
<dbReference type="PANTHER" id="PTHR43877:SF1">
    <property type="entry name" value="ACETYLTRANSFERASE"/>
    <property type="match status" value="1"/>
</dbReference>
<accession>A0ABQ2EQB0</accession>
<reference evidence="5" key="1">
    <citation type="journal article" date="2019" name="Int. J. Syst. Evol. Microbiol.">
        <title>The Global Catalogue of Microorganisms (GCM) 10K type strain sequencing project: providing services to taxonomists for standard genome sequencing and annotation.</title>
        <authorList>
            <consortium name="The Broad Institute Genomics Platform"/>
            <consortium name="The Broad Institute Genome Sequencing Center for Infectious Disease"/>
            <person name="Wu L."/>
            <person name="Ma J."/>
        </authorList>
    </citation>
    <scope>NUCLEOTIDE SEQUENCE [LARGE SCALE GENOMIC DNA]</scope>
    <source>
        <strain evidence="5">JCM 30331</strain>
    </source>
</reference>
<dbReference type="PROSITE" id="PS51186">
    <property type="entry name" value="GNAT"/>
    <property type="match status" value="2"/>
</dbReference>
<keyword evidence="1" id="KW-0808">Transferase</keyword>
<dbReference type="Gene3D" id="3.40.630.30">
    <property type="match status" value="1"/>
</dbReference>
<dbReference type="EMBL" id="BMPP01000002">
    <property type="protein sequence ID" value="GGK15883.1"/>
    <property type="molecule type" value="Genomic_DNA"/>
</dbReference>
<feature type="domain" description="N-acetyltransferase" evidence="3">
    <location>
        <begin position="12"/>
        <end position="156"/>
    </location>
</feature>
<proteinExistence type="predicted"/>
<comment type="caution">
    <text evidence="4">The sequence shown here is derived from an EMBL/GenBank/DDBJ whole genome shotgun (WGS) entry which is preliminary data.</text>
</comment>
<name>A0ABQ2EQB0_9DEIO</name>
<keyword evidence="2" id="KW-0012">Acyltransferase</keyword>
<keyword evidence="5" id="KW-1185">Reference proteome</keyword>
<dbReference type="InterPro" id="IPR050832">
    <property type="entry name" value="Bact_Acetyltransf"/>
</dbReference>
<dbReference type="Proteomes" id="UP000647587">
    <property type="component" value="Unassembled WGS sequence"/>
</dbReference>
<gene>
    <name evidence="4" type="ORF">GCM10008955_06690</name>
</gene>
<sequence length="326" mass="35918">MQVLPFADLAGITFLEATPADLPHVAAFLSRAHPDSPVVTADLERADSFRLSGEAFRRTLAYRGADLVGLAEVSVPRSENYPGWLLLEVNVMPDEARVDLPGTLLALAENYAVSQGGATFLARVKENWPERELFESGGYTEHDRLWPSTLDLRTLNFEAFAAAEVQAAATGVRLVPLSSFGPLDEPLQRRLYDLIAALLRDVPSTTPIKIWPFELWQQRYVPTLKHPEGLFLAVVPDGQWVGVSELHMPIPQRPGTLHNGLTGVLPGWRGRRLALALKLAAARAALSRGFTHSRTSNHSINRPMLAINDRLGFVREAATLTLKKDI</sequence>
<feature type="domain" description="N-acetyltransferase" evidence="3">
    <location>
        <begin position="178"/>
        <end position="326"/>
    </location>
</feature>
<evidence type="ECO:0000259" key="3">
    <source>
        <dbReference type="PROSITE" id="PS51186"/>
    </source>
</evidence>
<dbReference type="SUPFAM" id="SSF55729">
    <property type="entry name" value="Acyl-CoA N-acyltransferases (Nat)"/>
    <property type="match status" value="2"/>
</dbReference>
<protein>
    <submittedName>
        <fullName evidence="4">GNAT family N-acetyltransferase</fullName>
    </submittedName>
</protein>
<evidence type="ECO:0000256" key="2">
    <source>
        <dbReference type="ARBA" id="ARBA00023315"/>
    </source>
</evidence>
<dbReference type="InterPro" id="IPR016181">
    <property type="entry name" value="Acyl_CoA_acyltransferase"/>
</dbReference>
<evidence type="ECO:0000313" key="4">
    <source>
        <dbReference type="EMBL" id="GGK15883.1"/>
    </source>
</evidence>
<dbReference type="InterPro" id="IPR000182">
    <property type="entry name" value="GNAT_dom"/>
</dbReference>
<evidence type="ECO:0000313" key="5">
    <source>
        <dbReference type="Proteomes" id="UP000647587"/>
    </source>
</evidence>
<evidence type="ECO:0000256" key="1">
    <source>
        <dbReference type="ARBA" id="ARBA00022679"/>
    </source>
</evidence>
<organism evidence="4 5">
    <name type="scientific">Deinococcus malanensis</name>
    <dbReference type="NCBI Taxonomy" id="1706855"/>
    <lineage>
        <taxon>Bacteria</taxon>
        <taxon>Thermotogati</taxon>
        <taxon>Deinococcota</taxon>
        <taxon>Deinococci</taxon>
        <taxon>Deinococcales</taxon>
        <taxon>Deinococcaceae</taxon>
        <taxon>Deinococcus</taxon>
    </lineage>
</organism>
<dbReference type="RefSeq" id="WP_229780603.1">
    <property type="nucleotide sequence ID" value="NZ_BMPP01000002.1"/>
</dbReference>